<accession>A0A931PWC2</accession>
<dbReference type="Proteomes" id="UP000727962">
    <property type="component" value="Unassembled WGS sequence"/>
</dbReference>
<evidence type="ECO:0000313" key="2">
    <source>
        <dbReference type="Proteomes" id="UP000727962"/>
    </source>
</evidence>
<gene>
    <name evidence="1" type="ORF">HYR64_08705</name>
</gene>
<reference evidence="1" key="1">
    <citation type="submission" date="2020-07" db="EMBL/GenBank/DDBJ databases">
        <title>Huge and variable diversity of episymbiotic CPR bacteria and DPANN archaea in groundwater ecosystems.</title>
        <authorList>
            <person name="He C.Y."/>
            <person name="Keren R."/>
            <person name="Whittaker M."/>
            <person name="Farag I.F."/>
            <person name="Doudna J."/>
            <person name="Cate J.H.D."/>
            <person name="Banfield J.F."/>
        </authorList>
    </citation>
    <scope>NUCLEOTIDE SEQUENCE</scope>
    <source>
        <strain evidence="1">NC_groundwater_17_Pr7_B-0.1um_64_12</strain>
    </source>
</reference>
<protein>
    <recommendedName>
        <fullName evidence="3">Exonuclease VII large subunit C-terminal domain-containing protein</fullName>
    </recommendedName>
</protein>
<proteinExistence type="predicted"/>
<organism evidence="1 2">
    <name type="scientific">Fimbriimonas ginsengisoli</name>
    <dbReference type="NCBI Taxonomy" id="1005039"/>
    <lineage>
        <taxon>Bacteria</taxon>
        <taxon>Bacillati</taxon>
        <taxon>Armatimonadota</taxon>
        <taxon>Fimbriimonadia</taxon>
        <taxon>Fimbriimonadales</taxon>
        <taxon>Fimbriimonadaceae</taxon>
        <taxon>Fimbriimonas</taxon>
    </lineage>
</organism>
<dbReference type="EMBL" id="JACOSL010000055">
    <property type="protein sequence ID" value="MBI1757170.1"/>
    <property type="molecule type" value="Genomic_DNA"/>
</dbReference>
<evidence type="ECO:0008006" key="3">
    <source>
        <dbReference type="Google" id="ProtNLM"/>
    </source>
</evidence>
<sequence>MPSVIPVGGGGLSPPRPIPGTLISLPICVRRHHRRLPSWWRLRAADILERIGRARAKSLQAPNLLHRRVGRGLQRIDEIEYRMRERVRAAIDGGSGRGARSKLGCGDSICARAWRRIGGAWRRRITSRCKPCGRGCCGSAAGSISLSPSWDSSPLLVLERGYAIVTNARGVVRDSASAPRDSRIHVRLAKGELDATVR</sequence>
<evidence type="ECO:0000313" key="1">
    <source>
        <dbReference type="EMBL" id="MBI1757170.1"/>
    </source>
</evidence>
<comment type="caution">
    <text evidence="1">The sequence shown here is derived from an EMBL/GenBank/DDBJ whole genome shotgun (WGS) entry which is preliminary data.</text>
</comment>
<dbReference type="AlphaFoldDB" id="A0A931PWC2"/>
<name>A0A931PWC2_FIMGI</name>